<evidence type="ECO:0000313" key="1">
    <source>
        <dbReference type="Proteomes" id="UP000694866"/>
    </source>
</evidence>
<dbReference type="KEGG" id="fas:105264775"/>
<keyword evidence="1" id="KW-1185">Reference proteome</keyword>
<sequence length="143" mass="16867">MMTFYDKIHILWSQAFSTFSLHISPANVSKHTVTEWHRKAVDCDSLALSETPTITYNCIKKILNDIFLYERYVNILYLNGMQILYEKIDKLKIKVHQENQKESFKKFYTEDNIDARLARYCPETSSTSSWLKLMPMANNSRNT</sequence>
<protein>
    <submittedName>
        <fullName evidence="2">Uncharacterized protein</fullName>
    </submittedName>
</protein>
<proteinExistence type="predicted"/>
<name>A0A9R1SZX4_9HYME</name>
<evidence type="ECO:0000313" key="2">
    <source>
        <dbReference type="RefSeq" id="XP_011300187.1"/>
    </source>
</evidence>
<dbReference type="RefSeq" id="XP_011300187.1">
    <property type="nucleotide sequence ID" value="XM_011301885.1"/>
</dbReference>
<dbReference type="AlphaFoldDB" id="A0A9R1SZX4"/>
<accession>A0A9R1SZX4</accession>
<organism evidence="1 2">
    <name type="scientific">Fopius arisanus</name>
    <dbReference type="NCBI Taxonomy" id="64838"/>
    <lineage>
        <taxon>Eukaryota</taxon>
        <taxon>Metazoa</taxon>
        <taxon>Ecdysozoa</taxon>
        <taxon>Arthropoda</taxon>
        <taxon>Hexapoda</taxon>
        <taxon>Insecta</taxon>
        <taxon>Pterygota</taxon>
        <taxon>Neoptera</taxon>
        <taxon>Endopterygota</taxon>
        <taxon>Hymenoptera</taxon>
        <taxon>Apocrita</taxon>
        <taxon>Ichneumonoidea</taxon>
        <taxon>Braconidae</taxon>
        <taxon>Opiinae</taxon>
        <taxon>Fopius</taxon>
    </lineage>
</organism>
<reference evidence="2" key="1">
    <citation type="submission" date="2025-08" db="UniProtKB">
        <authorList>
            <consortium name="RefSeq"/>
        </authorList>
    </citation>
    <scope>IDENTIFICATION</scope>
    <source>
        <strain evidence="2">USDA-PBARC FA_bdor</strain>
        <tissue evidence="2">Whole organism</tissue>
    </source>
</reference>
<gene>
    <name evidence="2" type="primary">LOC105264775</name>
</gene>
<dbReference type="GeneID" id="105264775"/>
<dbReference type="Proteomes" id="UP000694866">
    <property type="component" value="Unplaced"/>
</dbReference>